<dbReference type="Pfam" id="PF22780">
    <property type="entry name" value="HI0933_like_1st"/>
    <property type="match status" value="1"/>
</dbReference>
<dbReference type="AlphaFoldDB" id="A0A0F0CR51"/>
<feature type="domain" description="RsdA/BaiN/AoA(So)-like insert" evidence="5">
    <location>
        <begin position="191"/>
        <end position="354"/>
    </location>
</feature>
<evidence type="ECO:0000256" key="1">
    <source>
        <dbReference type="ARBA" id="ARBA00001974"/>
    </source>
</evidence>
<accession>A0A0F0CR51</accession>
<dbReference type="InterPro" id="IPR004792">
    <property type="entry name" value="BaiN-like"/>
</dbReference>
<dbReference type="InterPro" id="IPR036188">
    <property type="entry name" value="FAD/NAD-bd_sf"/>
</dbReference>
<dbReference type="Gene3D" id="3.50.50.60">
    <property type="entry name" value="FAD/NAD(P)-binding domain"/>
    <property type="match status" value="1"/>
</dbReference>
<organism evidence="6 7">
    <name type="scientific">Candidatus Omnitrophus magneticus</name>
    <dbReference type="NCBI Taxonomy" id="1609969"/>
    <lineage>
        <taxon>Bacteria</taxon>
        <taxon>Pseudomonadati</taxon>
        <taxon>Candidatus Omnitrophota</taxon>
        <taxon>Candidatus Omnitrophus</taxon>
    </lineage>
</organism>
<dbReference type="InterPro" id="IPR057661">
    <property type="entry name" value="RsdA/BaiN/AoA(So)_Rossmann"/>
</dbReference>
<evidence type="ECO:0000259" key="5">
    <source>
        <dbReference type="Pfam" id="PF22780"/>
    </source>
</evidence>
<dbReference type="EMBL" id="JYNY01000084">
    <property type="protein sequence ID" value="KJJ85742.1"/>
    <property type="molecule type" value="Genomic_DNA"/>
</dbReference>
<dbReference type="PRINTS" id="PR00368">
    <property type="entry name" value="FADPNR"/>
</dbReference>
<evidence type="ECO:0000259" key="4">
    <source>
        <dbReference type="Pfam" id="PF03486"/>
    </source>
</evidence>
<evidence type="ECO:0000256" key="3">
    <source>
        <dbReference type="ARBA" id="ARBA00022827"/>
    </source>
</evidence>
<dbReference type="Gene3D" id="1.10.8.260">
    <property type="entry name" value="HI0933 insert domain-like"/>
    <property type="match status" value="1"/>
</dbReference>
<dbReference type="PANTHER" id="PTHR42887:SF2">
    <property type="entry name" value="OS12G0638800 PROTEIN"/>
    <property type="match status" value="1"/>
</dbReference>
<evidence type="ECO:0000313" key="6">
    <source>
        <dbReference type="EMBL" id="KJJ85742.1"/>
    </source>
</evidence>
<dbReference type="PATRIC" id="fig|1609969.3.peg.451"/>
<comment type="caution">
    <text evidence="6">The sequence shown here is derived from an EMBL/GenBank/DDBJ whole genome shotgun (WGS) entry which is preliminary data.</text>
</comment>
<gene>
    <name evidence="6" type="ORF">OMAG_000409</name>
</gene>
<evidence type="ECO:0000256" key="2">
    <source>
        <dbReference type="ARBA" id="ARBA00022630"/>
    </source>
</evidence>
<dbReference type="Pfam" id="PF03486">
    <property type="entry name" value="HI0933_like"/>
    <property type="match status" value="1"/>
</dbReference>
<keyword evidence="2" id="KW-0285">Flavoprotein</keyword>
<dbReference type="InterPro" id="IPR055178">
    <property type="entry name" value="RsdA/BaiN/AoA(So)-like_dom"/>
</dbReference>
<proteinExistence type="predicted"/>
<comment type="cofactor">
    <cofactor evidence="1">
        <name>FAD</name>
        <dbReference type="ChEBI" id="CHEBI:57692"/>
    </cofactor>
</comment>
<sequence length="412" mass="45012">MIIVVGGGPAGMMAAIRAGYSNREIILIDKNFYLGRKLLLTGGGRCNLTNTCSTEELIGHFSKTGNFLRDAFKAFASKELLSFFEERGLKFKVEKNGCVFTIDNKASSVRDILANELKKLNVKILFNQEVQKLLIDKEKKVVLGAALTSGNAVLGEHVILATGGVSYKETGSTGDGIRMAEEIGHKIVPLRPGLSALNVEENYPKLLEGLSFEKARLTFTALNKKIFSKEGTLLFTGTGISGPATLALSAKIADALAEDKKIKLQIDFLPDMDFNTAEKYLIRAFNNAKRKNVKNILKSFVPERLADTILELSNIFHGKDSNIITVEERKKILSFLKNFTFSISKDVPFDKAQITRGGVSIKDIDPKTMESKKIKGLYFAGEMIDIDAECGGFNLQGAFSTGFLAGKSAATN</sequence>
<dbReference type="SUPFAM" id="SSF160996">
    <property type="entry name" value="HI0933 insert domain-like"/>
    <property type="match status" value="1"/>
</dbReference>
<protein>
    <submittedName>
        <fullName evidence="6">Flavoprotein, family</fullName>
    </submittedName>
</protein>
<keyword evidence="3" id="KW-0274">FAD</keyword>
<evidence type="ECO:0000313" key="7">
    <source>
        <dbReference type="Proteomes" id="UP000033428"/>
    </source>
</evidence>
<feature type="domain" description="RsdA/BaiN/AoA(So)-like Rossmann fold-like" evidence="4">
    <location>
        <begin position="2"/>
        <end position="407"/>
    </location>
</feature>
<reference evidence="6 7" key="1">
    <citation type="submission" date="2015-02" db="EMBL/GenBank/DDBJ databases">
        <title>Single-cell genomics of uncultivated deep-branching MTB reveals a conserved set of magnetosome genes.</title>
        <authorList>
            <person name="Kolinko S."/>
            <person name="Richter M."/>
            <person name="Glockner F.O."/>
            <person name="Brachmann A."/>
            <person name="Schuler D."/>
        </authorList>
    </citation>
    <scope>NUCLEOTIDE SEQUENCE [LARGE SCALE GENOMIC DNA]</scope>
    <source>
        <strain evidence="6">SKK-01</strain>
    </source>
</reference>
<dbReference type="InterPro" id="IPR023166">
    <property type="entry name" value="BaiN-like_dom_sf"/>
</dbReference>
<dbReference type="PRINTS" id="PR00411">
    <property type="entry name" value="PNDRDTASEI"/>
</dbReference>
<dbReference type="SUPFAM" id="SSF51905">
    <property type="entry name" value="FAD/NAD(P)-binding domain"/>
    <property type="match status" value="1"/>
</dbReference>
<name>A0A0F0CR51_9BACT</name>
<dbReference type="Proteomes" id="UP000033428">
    <property type="component" value="Unassembled WGS sequence"/>
</dbReference>
<dbReference type="PANTHER" id="PTHR42887">
    <property type="entry name" value="OS12G0638800 PROTEIN"/>
    <property type="match status" value="1"/>
</dbReference>
<dbReference type="Gene3D" id="2.40.30.10">
    <property type="entry name" value="Translation factors"/>
    <property type="match status" value="1"/>
</dbReference>
<dbReference type="NCBIfam" id="TIGR00275">
    <property type="entry name" value="aminoacetone oxidase family FAD-binding enzyme"/>
    <property type="match status" value="1"/>
</dbReference>
<keyword evidence="7" id="KW-1185">Reference proteome</keyword>